<comment type="caution">
    <text evidence="2">The sequence shown here is derived from an EMBL/GenBank/DDBJ whole genome shotgun (WGS) entry which is preliminary data.</text>
</comment>
<dbReference type="AlphaFoldDB" id="A0ABD2BCT3"/>
<evidence type="ECO:0000313" key="3">
    <source>
        <dbReference type="Proteomes" id="UP001607303"/>
    </source>
</evidence>
<feature type="compositionally biased region" description="Acidic residues" evidence="1">
    <location>
        <begin position="51"/>
        <end position="66"/>
    </location>
</feature>
<name>A0ABD2BCT3_VESMC</name>
<reference evidence="2 3" key="1">
    <citation type="journal article" date="2024" name="Ann. Entomol. Soc. Am.">
        <title>Genomic analyses of the southern and eastern yellowjacket wasps (Hymenoptera: Vespidae) reveal evolutionary signatures of social life.</title>
        <authorList>
            <person name="Catto M.A."/>
            <person name="Caine P.B."/>
            <person name="Orr S.E."/>
            <person name="Hunt B.G."/>
            <person name="Goodisman M.A.D."/>
        </authorList>
    </citation>
    <scope>NUCLEOTIDE SEQUENCE [LARGE SCALE GENOMIC DNA]</scope>
    <source>
        <strain evidence="2">232</strain>
        <tissue evidence="2">Head and thorax</tissue>
    </source>
</reference>
<evidence type="ECO:0000313" key="2">
    <source>
        <dbReference type="EMBL" id="KAL2730549.1"/>
    </source>
</evidence>
<gene>
    <name evidence="2" type="ORF">V1477_016360</name>
</gene>
<evidence type="ECO:0000256" key="1">
    <source>
        <dbReference type="SAM" id="MobiDB-lite"/>
    </source>
</evidence>
<protein>
    <submittedName>
        <fullName evidence="2">Uncharacterized protein</fullName>
    </submittedName>
</protein>
<proteinExistence type="predicted"/>
<accession>A0ABD2BCT3</accession>
<dbReference type="Proteomes" id="UP001607303">
    <property type="component" value="Unassembled WGS sequence"/>
</dbReference>
<keyword evidence="3" id="KW-1185">Reference proteome</keyword>
<feature type="region of interest" description="Disordered" evidence="1">
    <location>
        <begin position="41"/>
        <end position="68"/>
    </location>
</feature>
<organism evidence="2 3">
    <name type="scientific">Vespula maculifrons</name>
    <name type="common">Eastern yellow jacket</name>
    <name type="synonym">Wasp</name>
    <dbReference type="NCBI Taxonomy" id="7453"/>
    <lineage>
        <taxon>Eukaryota</taxon>
        <taxon>Metazoa</taxon>
        <taxon>Ecdysozoa</taxon>
        <taxon>Arthropoda</taxon>
        <taxon>Hexapoda</taxon>
        <taxon>Insecta</taxon>
        <taxon>Pterygota</taxon>
        <taxon>Neoptera</taxon>
        <taxon>Endopterygota</taxon>
        <taxon>Hymenoptera</taxon>
        <taxon>Apocrita</taxon>
        <taxon>Aculeata</taxon>
        <taxon>Vespoidea</taxon>
        <taxon>Vespidae</taxon>
        <taxon>Vespinae</taxon>
        <taxon>Vespula</taxon>
    </lineage>
</organism>
<dbReference type="EMBL" id="JAYRBN010000091">
    <property type="protein sequence ID" value="KAL2730549.1"/>
    <property type="molecule type" value="Genomic_DNA"/>
</dbReference>
<sequence>MKVKREGRDRVRFIKDFHKKLVDRCMYRDVLLSPQARRGKPLLRRDRKDDDNDDDEDEDEDEDEDDGGKISFALLSGVLQPSKGEQMFIVDAAEAGLFVNFCSGEISSAGSGDALESNTRELIEILMTKIFASENLKQIIACLLASYENEIDRESCWMKCSNSSISWKSLDVRAFCIHVERAWSLGNGIAQGKHRLNEN</sequence>